<dbReference type="InterPro" id="IPR016024">
    <property type="entry name" value="ARM-type_fold"/>
</dbReference>
<dbReference type="SUPFAM" id="SSF48371">
    <property type="entry name" value="ARM repeat"/>
    <property type="match status" value="1"/>
</dbReference>
<evidence type="ECO:0000313" key="3">
    <source>
        <dbReference type="Proteomes" id="UP000316770"/>
    </source>
</evidence>
<proteinExistence type="predicted"/>
<evidence type="ECO:0000256" key="1">
    <source>
        <dbReference type="SAM" id="Phobius"/>
    </source>
</evidence>
<reference evidence="2 3" key="1">
    <citation type="submission" date="2019-02" db="EMBL/GenBank/DDBJ databases">
        <title>Deep-cultivation of Planctomycetes and their phenomic and genomic characterization uncovers novel biology.</title>
        <authorList>
            <person name="Wiegand S."/>
            <person name="Jogler M."/>
            <person name="Boedeker C."/>
            <person name="Pinto D."/>
            <person name="Vollmers J."/>
            <person name="Rivas-Marin E."/>
            <person name="Kohn T."/>
            <person name="Peeters S.H."/>
            <person name="Heuer A."/>
            <person name="Rast P."/>
            <person name="Oberbeckmann S."/>
            <person name="Bunk B."/>
            <person name="Jeske O."/>
            <person name="Meyerdierks A."/>
            <person name="Storesund J.E."/>
            <person name="Kallscheuer N."/>
            <person name="Luecker S."/>
            <person name="Lage O.M."/>
            <person name="Pohl T."/>
            <person name="Merkel B.J."/>
            <person name="Hornburger P."/>
            <person name="Mueller R.-W."/>
            <person name="Bruemmer F."/>
            <person name="Labrenz M."/>
            <person name="Spormann A.M."/>
            <person name="Op den Camp H."/>
            <person name="Overmann J."/>
            <person name="Amann R."/>
            <person name="Jetten M.S.M."/>
            <person name="Mascher T."/>
            <person name="Medema M.H."/>
            <person name="Devos D.P."/>
            <person name="Kaster A.-K."/>
            <person name="Ovreas L."/>
            <person name="Rohde M."/>
            <person name="Galperin M.Y."/>
            <person name="Jogler C."/>
        </authorList>
    </citation>
    <scope>NUCLEOTIDE SEQUENCE [LARGE SCALE GENOMIC DNA]</scope>
    <source>
        <strain evidence="2 3">Mal33</strain>
    </source>
</reference>
<name>A0A518IYA0_9BACT</name>
<keyword evidence="1" id="KW-0472">Membrane</keyword>
<organism evidence="2 3">
    <name type="scientific">Rosistilla oblonga</name>
    <dbReference type="NCBI Taxonomy" id="2527990"/>
    <lineage>
        <taxon>Bacteria</taxon>
        <taxon>Pseudomonadati</taxon>
        <taxon>Planctomycetota</taxon>
        <taxon>Planctomycetia</taxon>
        <taxon>Pirellulales</taxon>
        <taxon>Pirellulaceae</taxon>
        <taxon>Rosistilla</taxon>
    </lineage>
</organism>
<keyword evidence="1" id="KW-0812">Transmembrane</keyword>
<evidence type="ECO:0008006" key="4">
    <source>
        <dbReference type="Google" id="ProtNLM"/>
    </source>
</evidence>
<dbReference type="RefSeq" id="WP_145288039.1">
    <property type="nucleotide sequence ID" value="NZ_CP036318.1"/>
</dbReference>
<dbReference type="InterPro" id="IPR011989">
    <property type="entry name" value="ARM-like"/>
</dbReference>
<keyword evidence="1" id="KW-1133">Transmembrane helix</keyword>
<protein>
    <recommendedName>
        <fullName evidence="4">HEAT repeat protein</fullName>
    </recommendedName>
</protein>
<dbReference type="AlphaFoldDB" id="A0A518IYA0"/>
<feature type="transmembrane region" description="Helical" evidence="1">
    <location>
        <begin position="21"/>
        <end position="39"/>
    </location>
</feature>
<evidence type="ECO:0000313" key="2">
    <source>
        <dbReference type="EMBL" id="QDV58060.1"/>
    </source>
</evidence>
<dbReference type="Gene3D" id="1.25.10.10">
    <property type="entry name" value="Leucine-rich Repeat Variant"/>
    <property type="match status" value="1"/>
</dbReference>
<accession>A0A518IYA0</accession>
<keyword evidence="3" id="KW-1185">Reference proteome</keyword>
<dbReference type="Pfam" id="PF13646">
    <property type="entry name" value="HEAT_2"/>
    <property type="match status" value="1"/>
</dbReference>
<dbReference type="EMBL" id="CP036318">
    <property type="protein sequence ID" value="QDV58060.1"/>
    <property type="molecule type" value="Genomic_DNA"/>
</dbReference>
<dbReference type="Proteomes" id="UP000316770">
    <property type="component" value="Chromosome"/>
</dbReference>
<gene>
    <name evidence="2" type="ORF">Mal33_40770</name>
</gene>
<sequence>MNHDQSSNPFAYRRQRRFAGWPWWAAIGVVIVLTVFVVPRVCNWFLLNQLTQGIEDLPLGTQTERLQAIGHLGVPGIPVLVKSLGHRDRGVARSSLQVLKSMQDQMMQKGDAEGAACHFELTRQLADQLPQIPQDRHPWVGELLNQTLLDTLDIDLQRAKTSYRTATSLLSQLVLPVDAAANAPLLATAAPALPIAVSRQATPQSLPTNLTNEAEFLPNLQPLAVAPATQSPASQNVLDENLWVDPTRRPPPTPAAELVETSSLEPEMLPSGPAATEAPVTLPIGGSAPILSAGGYSTDGALEAYSTRAVIDLLSSIRKPLASAARSELIQRGFQPVDLSLAIRLASTNADVRNSLIDDITNRSDIDPRRWLLWLAEDAERSVRLRALAALGTMRDPNVAKELRSLLSTEQDPAVAARIRQALVR</sequence>